<comment type="caution">
    <text evidence="1">The sequence shown here is derived from an EMBL/GenBank/DDBJ whole genome shotgun (WGS) entry which is preliminary data.</text>
</comment>
<dbReference type="Proteomes" id="UP000001077">
    <property type="component" value="Unassembled WGS sequence"/>
</dbReference>
<gene>
    <name evidence="1" type="ORF">MCY_00024</name>
</gene>
<sequence length="58" mass="6881">MGLEVQIKRPHFIDISISKRIRHRRISMGFSPKELGVSFQQIQKYEKSLNRVDANRLQ</sequence>
<organism evidence="1 2">
    <name type="scientific">Bartonella rattimassiliensis 15908</name>
    <dbReference type="NCBI Taxonomy" id="1094556"/>
    <lineage>
        <taxon>Bacteria</taxon>
        <taxon>Pseudomonadati</taxon>
        <taxon>Pseudomonadota</taxon>
        <taxon>Alphaproteobacteria</taxon>
        <taxon>Hyphomicrobiales</taxon>
        <taxon>Bartonellaceae</taxon>
        <taxon>Bartonella</taxon>
    </lineage>
</organism>
<evidence type="ECO:0008006" key="3">
    <source>
        <dbReference type="Google" id="ProtNLM"/>
    </source>
</evidence>
<dbReference type="InterPro" id="IPR010982">
    <property type="entry name" value="Lambda_DNA-bd_dom_sf"/>
</dbReference>
<evidence type="ECO:0000313" key="2">
    <source>
        <dbReference type="Proteomes" id="UP000001077"/>
    </source>
</evidence>
<protein>
    <recommendedName>
        <fullName evidence="3">HTH cro/C1-type domain-containing protein</fullName>
    </recommendedName>
</protein>
<dbReference type="SUPFAM" id="SSF47413">
    <property type="entry name" value="lambda repressor-like DNA-binding domains"/>
    <property type="match status" value="1"/>
</dbReference>
<dbReference type="PATRIC" id="fig|1094556.3.peg.33"/>
<dbReference type="RefSeq" id="WP_007346330.1">
    <property type="nucleotide sequence ID" value="NZ_CALY02000029.1"/>
</dbReference>
<accession>J0QQ27</accession>
<dbReference type="EMBL" id="AILY01000002">
    <property type="protein sequence ID" value="EJF87856.1"/>
    <property type="molecule type" value="Genomic_DNA"/>
</dbReference>
<dbReference type="HOGENOM" id="CLU_191999_0_0_5"/>
<name>J0QQ27_9HYPH</name>
<keyword evidence="2" id="KW-1185">Reference proteome</keyword>
<reference evidence="1 2" key="1">
    <citation type="submission" date="2012-03" db="EMBL/GenBank/DDBJ databases">
        <title>The Genome Sequence of Bartonella rattimassiliensis 15908.</title>
        <authorList>
            <consortium name="The Broad Institute Genome Sequencing Platform"/>
            <consortium name="The Broad Institute Genome Sequencing Center for Infectious Disease"/>
            <person name="Feldgarden M."/>
            <person name="Kirby J."/>
            <person name="Kosoy M."/>
            <person name="Birtles R."/>
            <person name="Probert W.S."/>
            <person name="Chiaraviglio L."/>
            <person name="Young S.K."/>
            <person name="Zeng Q."/>
            <person name="Gargeya S."/>
            <person name="Fitzgerald M."/>
            <person name="Haas B."/>
            <person name="Abouelleil A."/>
            <person name="Alvarado L."/>
            <person name="Arachchi H.M."/>
            <person name="Berlin A."/>
            <person name="Chapman S.B."/>
            <person name="Gearin G."/>
            <person name="Goldberg J."/>
            <person name="Griggs A."/>
            <person name="Gujja S."/>
            <person name="Hansen M."/>
            <person name="Heiman D."/>
            <person name="Howarth C."/>
            <person name="Larimer J."/>
            <person name="Lui A."/>
            <person name="MacDonald P.J.P."/>
            <person name="McCowen C."/>
            <person name="Montmayeur A."/>
            <person name="Murphy C."/>
            <person name="Neiman D."/>
            <person name="Pearson M."/>
            <person name="Priest M."/>
            <person name="Roberts A."/>
            <person name="Saif S."/>
            <person name="Shea T."/>
            <person name="Sisk P."/>
            <person name="Stolte C."/>
            <person name="Sykes S."/>
            <person name="Wortman J."/>
            <person name="Nusbaum C."/>
            <person name="Birren B."/>
        </authorList>
    </citation>
    <scope>NUCLEOTIDE SEQUENCE [LARGE SCALE GENOMIC DNA]</scope>
    <source>
        <strain evidence="1 2">15908</strain>
    </source>
</reference>
<evidence type="ECO:0000313" key="1">
    <source>
        <dbReference type="EMBL" id="EJF87856.1"/>
    </source>
</evidence>
<proteinExistence type="predicted"/>
<dbReference type="STRING" id="1094556.MCY_00024"/>
<dbReference type="GO" id="GO:0003677">
    <property type="term" value="F:DNA binding"/>
    <property type="evidence" value="ECO:0007669"/>
    <property type="project" value="InterPro"/>
</dbReference>
<dbReference type="AlphaFoldDB" id="J0QQ27"/>